<dbReference type="InterPro" id="IPR011545">
    <property type="entry name" value="DEAD/DEAH_box_helicase_dom"/>
</dbReference>
<evidence type="ECO:0000256" key="1">
    <source>
        <dbReference type="ARBA" id="ARBA00022741"/>
    </source>
</evidence>
<evidence type="ECO:0000313" key="7">
    <source>
        <dbReference type="Proteomes" id="UP000245992"/>
    </source>
</evidence>
<keyword evidence="6" id="KW-0378">Hydrolase</keyword>
<evidence type="ECO:0000259" key="4">
    <source>
        <dbReference type="PROSITE" id="PS51192"/>
    </source>
</evidence>
<feature type="region of interest" description="Disordered" evidence="3">
    <location>
        <begin position="961"/>
        <end position="981"/>
    </location>
</feature>
<reference evidence="6 7" key="1">
    <citation type="submission" date="2013-12" db="EMBL/GenBank/DDBJ databases">
        <title>Annotated genome of Streptomyces scopuliridis.</title>
        <authorList>
            <person name="Olson J.B."/>
        </authorList>
    </citation>
    <scope>NUCLEOTIDE SEQUENCE [LARGE SCALE GENOMIC DNA]</scope>
    <source>
        <strain evidence="6 7">RB72</strain>
    </source>
</reference>
<dbReference type="InterPro" id="IPR014001">
    <property type="entry name" value="Helicase_ATP-bd"/>
</dbReference>
<feature type="domain" description="Helicase C-terminal" evidence="5">
    <location>
        <begin position="968"/>
        <end position="1117"/>
    </location>
</feature>
<dbReference type="Gene3D" id="3.40.50.300">
    <property type="entry name" value="P-loop containing nucleotide triphosphate hydrolases"/>
    <property type="match status" value="2"/>
</dbReference>
<dbReference type="SMART" id="SM00490">
    <property type="entry name" value="HELICc"/>
    <property type="match status" value="1"/>
</dbReference>
<evidence type="ECO:0000256" key="3">
    <source>
        <dbReference type="SAM" id="MobiDB-lite"/>
    </source>
</evidence>
<keyword evidence="1" id="KW-0547">Nucleotide-binding</keyword>
<name>A0A2T7T8J7_9ACTN</name>
<protein>
    <submittedName>
        <fullName evidence="6">DEAD/DEAH box helicase</fullName>
    </submittedName>
</protein>
<dbReference type="GO" id="GO:0004386">
    <property type="term" value="F:helicase activity"/>
    <property type="evidence" value="ECO:0007669"/>
    <property type="project" value="UniProtKB-KW"/>
</dbReference>
<comment type="caution">
    <text evidence="6">The sequence shown here is derived from an EMBL/GenBank/DDBJ whole genome shotgun (WGS) entry which is preliminary data.</text>
</comment>
<dbReference type="GO" id="GO:0005524">
    <property type="term" value="F:ATP binding"/>
    <property type="evidence" value="ECO:0007669"/>
    <property type="project" value="UniProtKB-KW"/>
</dbReference>
<gene>
    <name evidence="6" type="ORF">Y717_04180</name>
</gene>
<dbReference type="PROSITE" id="PS51192">
    <property type="entry name" value="HELICASE_ATP_BIND_1"/>
    <property type="match status" value="1"/>
</dbReference>
<evidence type="ECO:0000256" key="2">
    <source>
        <dbReference type="ARBA" id="ARBA00022840"/>
    </source>
</evidence>
<dbReference type="CDD" id="cd17923">
    <property type="entry name" value="DEXHc_Hrq1-like"/>
    <property type="match status" value="1"/>
</dbReference>
<dbReference type="InterPro" id="IPR018973">
    <property type="entry name" value="MZB"/>
</dbReference>
<dbReference type="SUPFAM" id="SSF52540">
    <property type="entry name" value="P-loop containing nucleoside triphosphate hydrolases"/>
    <property type="match status" value="2"/>
</dbReference>
<dbReference type="InterPro" id="IPR027417">
    <property type="entry name" value="P-loop_NTPase"/>
</dbReference>
<keyword evidence="7" id="KW-1185">Reference proteome</keyword>
<dbReference type="EMBL" id="AZSP01000138">
    <property type="protein sequence ID" value="PVE11421.1"/>
    <property type="molecule type" value="Genomic_DNA"/>
</dbReference>
<dbReference type="InterPro" id="IPR001650">
    <property type="entry name" value="Helicase_C-like"/>
</dbReference>
<keyword evidence="2" id="KW-0067">ATP-binding</keyword>
<organism evidence="6 7">
    <name type="scientific">Streptomyces scopuliridis RB72</name>
    <dbReference type="NCBI Taxonomy" id="1440053"/>
    <lineage>
        <taxon>Bacteria</taxon>
        <taxon>Bacillati</taxon>
        <taxon>Actinomycetota</taxon>
        <taxon>Actinomycetes</taxon>
        <taxon>Kitasatosporales</taxon>
        <taxon>Streptomycetaceae</taxon>
        <taxon>Streptomyces</taxon>
    </lineage>
</organism>
<feature type="region of interest" description="Disordered" evidence="3">
    <location>
        <begin position="1235"/>
        <end position="1254"/>
    </location>
</feature>
<feature type="domain" description="Helicase ATP-binding" evidence="4">
    <location>
        <begin position="124"/>
        <end position="294"/>
    </location>
</feature>
<dbReference type="Pfam" id="PF00271">
    <property type="entry name" value="Helicase_C"/>
    <property type="match status" value="1"/>
</dbReference>
<dbReference type="STRING" id="1440053.GCA_000718095_04788"/>
<sequence length="1793" mass="199059">MLLTAAEAARYRVRHGESGVTMDVFGVHQNLIKDYGAFTQSLVSVRDRDIQRHLDAEREGKVRWPDPRLSLNPSFRSGGTVAELVEEGVLHVGCKRYFREKKDEHDPGTRTLTLHRHQREAIEVAASPSRDSFVLTTGTGSGKSLAYIIPVVNEVLRHPNPEGISAIIVYPMNALANSQQHELARYLRWGVPDAHRKVTFARYTGQEDAGQKSAVWRTKPDILLTNYVMLEYLLTRPHERKELIGAAQGLRFLALDELHTYRGRQGADVALLVRRLRDACDAPGLQCIGTSATMASAATFEEARKKVASVATLLFGAPVRPERVIGETLERATDPGPSQSGTSRARRSALGEAVRRAALDPGALSRDYEVLRTDPLAVWVEDSFGLAEENEKSGGRLVRRTPVTVPEAAETLSRDSGQRDELCRAAIESILRAGAEARHRVHRRPLFAFRLHQFLSKGDTVYTSLEPAGQRHLTSQYQVVVPQQREKPLIPLAFCRDCGHEYLVVTRERGAAGPRFVARRDPEAPGEEDDGYLYVSEERPWPTEPDEILVRLPDSWVETGEDGARTVVQARAGDLPREVRIAPDGRLLAERPTGVVEPAEATETGADGLQAWWIAAPFRFCLRCRVSHEQLRARDFAKLATFAAEGRSSAVSLISSSVVRSLRAQADMDVKARKLLTFVDNRQDASLQAGHFNDFAQVTQVRGALYQALAATGPNGLRHDLLPQAVEEALGLPMDVFARNPGAKFSQRELARSALRAVLSYRVHADLERGWRITMPNLTQTGLLRFDYTDLAEIAADEECWHGRHEALVRDEPAHREYLARVLLDELRRSLAVDEPMLTQEGFEQVQRQSDGHLLGVWALPPREPRVPSRVAFPGSGPKGAPSGEAIYLSGLGAYGRFLRRPGQFAAIPALRGKRMSVADAGTVIRDLLRVLETYGLVAIVREERDGSLGHQVRATALRWLPGDGATPEPDPLRKVSDPDATPSVNTYFRDLYRDTAMQLVGLEAREHTAQVPAELREKREEAFRDGELSLLYCSPTMELGVDISTLNAVGMRNAPPTPANYAQRSGRAGRSGQPALVTTYCSTGSAHDQYYFRRPQLMVAGSVTPPRLDLANEELLRSHVHAVWLAETGVALGSRMTEIIDAEARPTGPGEPVPLPLTDTMRTQLDSETARRRAIVRSADVLQPLLAGLEKPPTWWYDGWIEDVVRAALSRFDHDCDRWRRLYRAALDEREQQHRVAGDLSVDPKSRRRAQARRAEAENQLKLLRNEDSEESFSDFYSYRYFASEGFLPGYSFPRLPLAAYIPGQRGEGRLGQRNGAYIQRPRFIAISEFGPGALIYHEGQRYSVDRVQVPMGATPGQVATSDVRICGACGMWYDRAQGADTCDDCLIPLTLTLSRTMVLSTVQASPVRRISSDEEERLRSGFELLTGYQFSGAAGRQDATASDEAGPILDIGYGDTAWIRVFNLGRRKRKHRADRGFWLDPVQGRWLSAKKAGEIQEASAEDEVLAPFASADRTLQVIPYVEDRKNIAVLRLAEPVESETIAVTLRHALERGIEARYQLEDSELDSQDLPDDEARGRMLFVEGAEGGAGVLRLLHDDPNAFAEVARAALKIIHYDPDTGQDEDRAEGAPERCERGCYDCLLSYNNQRFHTRIDRHSAVPLLLRLANATTKGDRAVTPATLRAQTLAAATEPVRGPVAEFVEWLGRTGHRLPDETQPDQTGAPVRPDVVYRLPGADVAVYLDTSGGPSLDQRAEFRLIDDGWLVIRAGAGIKEWENTVRVHPDVFGTGRSFR</sequence>
<dbReference type="GO" id="GO:0003677">
    <property type="term" value="F:DNA binding"/>
    <property type="evidence" value="ECO:0007669"/>
    <property type="project" value="TreeGrafter"/>
</dbReference>
<feature type="compositionally biased region" description="Basic and acidic residues" evidence="3">
    <location>
        <begin position="1235"/>
        <end position="1246"/>
    </location>
</feature>
<dbReference type="PANTHER" id="PTHR47962">
    <property type="entry name" value="ATP-DEPENDENT HELICASE LHR-RELATED-RELATED"/>
    <property type="match status" value="1"/>
</dbReference>
<feature type="region of interest" description="Disordered" evidence="3">
    <location>
        <begin position="327"/>
        <end position="347"/>
    </location>
</feature>
<keyword evidence="6" id="KW-0347">Helicase</keyword>
<dbReference type="Pfam" id="PF09369">
    <property type="entry name" value="MZB"/>
    <property type="match status" value="1"/>
</dbReference>
<accession>A0A2T7T8J7</accession>
<dbReference type="Pfam" id="PF00270">
    <property type="entry name" value="DEAD"/>
    <property type="match status" value="1"/>
</dbReference>
<dbReference type="PANTHER" id="PTHR47962:SF5">
    <property type="entry name" value="ATP-DEPENDENT HELICASE LHR-RELATED"/>
    <property type="match status" value="1"/>
</dbReference>
<proteinExistence type="predicted"/>
<dbReference type="GO" id="GO:0016887">
    <property type="term" value="F:ATP hydrolysis activity"/>
    <property type="evidence" value="ECO:0007669"/>
    <property type="project" value="TreeGrafter"/>
</dbReference>
<dbReference type="Proteomes" id="UP000245992">
    <property type="component" value="Unassembled WGS sequence"/>
</dbReference>
<dbReference type="PROSITE" id="PS51194">
    <property type="entry name" value="HELICASE_CTER"/>
    <property type="match status" value="1"/>
</dbReference>
<dbReference type="InterPro" id="IPR052511">
    <property type="entry name" value="ATP-dep_Helicase"/>
</dbReference>
<dbReference type="SMART" id="SM00487">
    <property type="entry name" value="DEXDc"/>
    <property type="match status" value="1"/>
</dbReference>
<evidence type="ECO:0000259" key="5">
    <source>
        <dbReference type="PROSITE" id="PS51194"/>
    </source>
</evidence>
<evidence type="ECO:0000313" key="6">
    <source>
        <dbReference type="EMBL" id="PVE11421.1"/>
    </source>
</evidence>